<dbReference type="PANTHER" id="PTHR43272">
    <property type="entry name" value="LONG-CHAIN-FATTY-ACID--COA LIGASE"/>
    <property type="match status" value="1"/>
</dbReference>
<dbReference type="Gene3D" id="3.40.50.12780">
    <property type="entry name" value="N-terminal domain of ligase-like"/>
    <property type="match status" value="1"/>
</dbReference>
<evidence type="ECO:0000256" key="1">
    <source>
        <dbReference type="ARBA" id="ARBA00006432"/>
    </source>
</evidence>
<dbReference type="CDD" id="cd05927">
    <property type="entry name" value="LC-FACS_euk"/>
    <property type="match status" value="1"/>
</dbReference>
<dbReference type="InterPro" id="IPR000873">
    <property type="entry name" value="AMP-dep_synth/lig_dom"/>
</dbReference>
<comment type="caution">
    <text evidence="9">The sequence shown here is derived from an EMBL/GenBank/DDBJ whole genome shotgun (WGS) entry which is preliminary data.</text>
</comment>
<reference evidence="9 10" key="1">
    <citation type="submission" date="2019-07" db="EMBL/GenBank/DDBJ databases">
        <title>Genomes of Cafeteria roenbergensis.</title>
        <authorList>
            <person name="Fischer M.G."/>
            <person name="Hackl T."/>
            <person name="Roman M."/>
        </authorList>
    </citation>
    <scope>NUCLEOTIDE SEQUENCE [LARGE SCALE GENOMIC DNA]</scope>
    <source>
        <strain evidence="9 10">E4-10P</strain>
    </source>
</reference>
<name>A0A5A8DFN0_CAFRO</name>
<evidence type="ECO:0000256" key="5">
    <source>
        <dbReference type="ARBA" id="ARBA00022840"/>
    </source>
</evidence>
<evidence type="ECO:0000313" key="9">
    <source>
        <dbReference type="EMBL" id="KAA0164118.1"/>
    </source>
</evidence>
<comment type="function">
    <text evidence="7">Catalyzes the conversion of long-chain fatty acids to their active form acyl-CoAs for both synthesis of cellular lipids, and degradation via beta-oxidation.</text>
</comment>
<feature type="domain" description="AMP-dependent synthetase/ligase" evidence="8">
    <location>
        <begin position="74"/>
        <end position="528"/>
    </location>
</feature>
<keyword evidence="3 7" id="KW-0547">Nucleotide-binding</keyword>
<dbReference type="Proteomes" id="UP000322899">
    <property type="component" value="Unassembled WGS sequence"/>
</dbReference>
<dbReference type="AlphaFoldDB" id="A0A5A8DFN0"/>
<dbReference type="EMBL" id="VLTO01000105">
    <property type="protein sequence ID" value="KAA0164118.1"/>
    <property type="molecule type" value="Genomic_DNA"/>
</dbReference>
<comment type="similarity">
    <text evidence="1 7">Belongs to the ATP-dependent AMP-binding enzyme family.</text>
</comment>
<organism evidence="9 10">
    <name type="scientific">Cafeteria roenbergensis</name>
    <name type="common">Marine flagellate</name>
    <dbReference type="NCBI Taxonomy" id="33653"/>
    <lineage>
        <taxon>Eukaryota</taxon>
        <taxon>Sar</taxon>
        <taxon>Stramenopiles</taxon>
        <taxon>Bigyra</taxon>
        <taxon>Opalozoa</taxon>
        <taxon>Bicosoecida</taxon>
        <taxon>Cafeteriaceae</taxon>
        <taxon>Cafeteria</taxon>
    </lineage>
</organism>
<evidence type="ECO:0000259" key="8">
    <source>
        <dbReference type="Pfam" id="PF00501"/>
    </source>
</evidence>
<evidence type="ECO:0000256" key="7">
    <source>
        <dbReference type="RuleBase" id="RU369030"/>
    </source>
</evidence>
<dbReference type="EC" id="6.2.1.3" evidence="6 7"/>
<gene>
    <name evidence="9" type="ORF">FNF27_07836</name>
</gene>
<keyword evidence="2 7" id="KW-0436">Ligase</keyword>
<proteinExistence type="inferred from homology"/>
<evidence type="ECO:0000256" key="4">
    <source>
        <dbReference type="ARBA" id="ARBA00022832"/>
    </source>
</evidence>
<dbReference type="PANTHER" id="PTHR43272:SF33">
    <property type="entry name" value="AMP-BINDING DOMAIN-CONTAINING PROTEIN-RELATED"/>
    <property type="match status" value="1"/>
</dbReference>
<evidence type="ECO:0000256" key="2">
    <source>
        <dbReference type="ARBA" id="ARBA00022598"/>
    </source>
</evidence>
<dbReference type="GO" id="GO:0016020">
    <property type="term" value="C:membrane"/>
    <property type="evidence" value="ECO:0007669"/>
    <property type="project" value="TreeGrafter"/>
</dbReference>
<dbReference type="PROSITE" id="PS00455">
    <property type="entry name" value="AMP_BINDING"/>
    <property type="match status" value="1"/>
</dbReference>
<dbReference type="SUPFAM" id="SSF56801">
    <property type="entry name" value="Acetyl-CoA synthetase-like"/>
    <property type="match status" value="1"/>
</dbReference>
<dbReference type="InterPro" id="IPR020845">
    <property type="entry name" value="AMP-binding_CS"/>
</dbReference>
<dbReference type="GO" id="GO:0005524">
    <property type="term" value="F:ATP binding"/>
    <property type="evidence" value="ECO:0007669"/>
    <property type="project" value="UniProtKB-KW"/>
</dbReference>
<keyword evidence="7" id="KW-0443">Lipid metabolism</keyword>
<dbReference type="GO" id="GO:0004467">
    <property type="term" value="F:long-chain fatty acid-CoA ligase activity"/>
    <property type="evidence" value="ECO:0007669"/>
    <property type="project" value="UniProtKB-EC"/>
</dbReference>
<evidence type="ECO:0000256" key="6">
    <source>
        <dbReference type="ARBA" id="ARBA00026121"/>
    </source>
</evidence>
<dbReference type="InterPro" id="IPR045311">
    <property type="entry name" value="LC-FACS_euk"/>
</dbReference>
<evidence type="ECO:0000313" key="10">
    <source>
        <dbReference type="Proteomes" id="UP000322899"/>
    </source>
</evidence>
<protein>
    <recommendedName>
        <fullName evidence="6 7">Long-chain-fatty-acid--CoA ligase</fullName>
        <ecNumber evidence="6 7">6.2.1.3</ecNumber>
    </recommendedName>
</protein>
<evidence type="ECO:0000256" key="3">
    <source>
        <dbReference type="ARBA" id="ARBA00022741"/>
    </source>
</evidence>
<dbReference type="OrthoDB" id="1700726at2759"/>
<dbReference type="GO" id="GO:0005783">
    <property type="term" value="C:endoplasmic reticulum"/>
    <property type="evidence" value="ECO:0007669"/>
    <property type="project" value="TreeGrafter"/>
</dbReference>
<sequence length="707" mass="74123">MGSSSSKAVFSVPVIRGRDGESDIYRCADTPSRLADSLDGVTTLYENFQCGLRVASSRPCLGSRTVLPGGTRGPFTWLSYKEADGLATQFGSGLHQLGVRPGGFLGIFSNNRAEWLVAELACHAYSLVPVPLYDTLGDDAVEFILRQAALQVVVCSSDKVGLVQSVAAAAVAGGRPLPLRWIVVMPEGGGSGLRKPTHYASRGAEGGDGSGGLERAVAAAKAAPGGAAAASAAASAAGAPGRGSEAAAVVSMEDVLVAGAGATVPHSPPSPEDLATICYTSGTTGDPKGAMLTHGNFAAALAGAQSSGVDLSNSDLHLSYLPLAHVFERIVDAMLIHRGAAIGFFSGDVSLLMDDLATLRPTIFPSVPRLFNRIHDKIKAKVSASGGAVQALFEYAYASKAYYLETAAGGHTTHSVWDALVFARMRELLGGRVRMMITGSAPIAPAVKEFLQVVFCCPVLEGYGLTETVGIATVTPSNCRHPGHVGRVPSCTEAKLVDVAEMGYTAKDTPAPRGELCLRGPNVFKGYYMDAKKTAEAVDPEGWFHTGDIARINEDGTVSIIDRKKNIFKLAQGEYVAPEKIEGVYLRAPLVAQVFLHGESVKSSTVVIVVPDAETLEPWAAAHGVPGKTMADWVAHPKVQEAIEAQLGEAADAAGLKGFERARAVHLSPEPFDVANGLLTPTFKLKRPQLKAYFATEIARLYAKLGD</sequence>
<comment type="catalytic activity">
    <reaction evidence="7">
        <text>a long-chain fatty acid + ATP + CoA = a long-chain fatty acyl-CoA + AMP + diphosphate</text>
        <dbReference type="Rhea" id="RHEA:15421"/>
        <dbReference type="ChEBI" id="CHEBI:30616"/>
        <dbReference type="ChEBI" id="CHEBI:33019"/>
        <dbReference type="ChEBI" id="CHEBI:57287"/>
        <dbReference type="ChEBI" id="CHEBI:57560"/>
        <dbReference type="ChEBI" id="CHEBI:83139"/>
        <dbReference type="ChEBI" id="CHEBI:456215"/>
        <dbReference type="EC" id="6.2.1.3"/>
    </reaction>
</comment>
<accession>A0A5A8DFN0</accession>
<dbReference type="Pfam" id="PF00501">
    <property type="entry name" value="AMP-binding"/>
    <property type="match status" value="1"/>
</dbReference>
<dbReference type="InterPro" id="IPR042099">
    <property type="entry name" value="ANL_N_sf"/>
</dbReference>
<keyword evidence="5 7" id="KW-0067">ATP-binding</keyword>
<keyword evidence="4 7" id="KW-0276">Fatty acid metabolism</keyword>